<evidence type="ECO:0000256" key="7">
    <source>
        <dbReference type="ARBA" id="ARBA00022574"/>
    </source>
</evidence>
<reference evidence="12" key="1">
    <citation type="submission" date="2021-06" db="EMBL/GenBank/DDBJ databases">
        <authorList>
            <person name="Kallberg Y."/>
            <person name="Tangrot J."/>
            <person name="Rosling A."/>
        </authorList>
    </citation>
    <scope>NUCLEOTIDE SEQUENCE</scope>
    <source>
        <strain evidence="12">MA453B</strain>
    </source>
</reference>
<comment type="caution">
    <text evidence="12">The sequence shown here is derived from an EMBL/GenBank/DDBJ whole genome shotgun (WGS) entry which is preliminary data.</text>
</comment>
<comment type="similarity">
    <text evidence="4">Belongs to the WD repeat ELP2 family.</text>
</comment>
<dbReference type="EMBL" id="CAJVPY010027364">
    <property type="protein sequence ID" value="CAG8791077.1"/>
    <property type="molecule type" value="Genomic_DNA"/>
</dbReference>
<organism evidence="12 13">
    <name type="scientific">Dentiscutata erythropus</name>
    <dbReference type="NCBI Taxonomy" id="1348616"/>
    <lineage>
        <taxon>Eukaryota</taxon>
        <taxon>Fungi</taxon>
        <taxon>Fungi incertae sedis</taxon>
        <taxon>Mucoromycota</taxon>
        <taxon>Glomeromycotina</taxon>
        <taxon>Glomeromycetes</taxon>
        <taxon>Diversisporales</taxon>
        <taxon>Gigasporaceae</taxon>
        <taxon>Dentiscutata</taxon>
    </lineage>
</organism>
<dbReference type="InterPro" id="IPR015943">
    <property type="entry name" value="WD40/YVTN_repeat-like_dom_sf"/>
</dbReference>
<comment type="subcellular location">
    <subcellularLocation>
        <location evidence="2">Cytoplasm</location>
    </subcellularLocation>
    <subcellularLocation>
        <location evidence="1">Nucleus</location>
    </subcellularLocation>
</comment>
<evidence type="ECO:0000313" key="13">
    <source>
        <dbReference type="Proteomes" id="UP000789405"/>
    </source>
</evidence>
<dbReference type="GO" id="GO:0005634">
    <property type="term" value="C:nucleus"/>
    <property type="evidence" value="ECO:0007669"/>
    <property type="project" value="UniProtKB-SubCell"/>
</dbReference>
<keyword evidence="13" id="KW-1185">Reference proteome</keyword>
<dbReference type="SMART" id="SM00320">
    <property type="entry name" value="WD40"/>
    <property type="match status" value="5"/>
</dbReference>
<evidence type="ECO:0000256" key="10">
    <source>
        <dbReference type="ARBA" id="ARBA00023242"/>
    </source>
</evidence>
<dbReference type="InterPro" id="IPR036322">
    <property type="entry name" value="WD40_repeat_dom_sf"/>
</dbReference>
<evidence type="ECO:0000256" key="5">
    <source>
        <dbReference type="ARBA" id="ARBA00020267"/>
    </source>
</evidence>
<dbReference type="AlphaFoldDB" id="A0A9N9JQ84"/>
<keyword evidence="6" id="KW-0963">Cytoplasm</keyword>
<keyword evidence="9" id="KW-0677">Repeat</keyword>
<dbReference type="InterPro" id="IPR001680">
    <property type="entry name" value="WD40_rpt"/>
</dbReference>
<proteinExistence type="inferred from homology"/>
<dbReference type="Pfam" id="PF00400">
    <property type="entry name" value="WD40"/>
    <property type="match status" value="2"/>
</dbReference>
<dbReference type="PROSITE" id="PS50082">
    <property type="entry name" value="WD_REPEATS_2"/>
    <property type="match status" value="1"/>
</dbReference>
<dbReference type="Proteomes" id="UP000789405">
    <property type="component" value="Unassembled WGS sequence"/>
</dbReference>
<feature type="non-terminal residue" evidence="12">
    <location>
        <position position="291"/>
    </location>
</feature>
<dbReference type="GO" id="GO:0033588">
    <property type="term" value="C:elongator holoenzyme complex"/>
    <property type="evidence" value="ECO:0007669"/>
    <property type="project" value="InterPro"/>
</dbReference>
<dbReference type="PANTHER" id="PTHR44111:SF1">
    <property type="entry name" value="ELONGATOR COMPLEX PROTEIN 2"/>
    <property type="match status" value="1"/>
</dbReference>
<evidence type="ECO:0000256" key="9">
    <source>
        <dbReference type="ARBA" id="ARBA00022737"/>
    </source>
</evidence>
<dbReference type="PANTHER" id="PTHR44111">
    <property type="entry name" value="ELONGATOR COMPLEX PROTEIN 2"/>
    <property type="match status" value="1"/>
</dbReference>
<keyword evidence="8" id="KW-0819">tRNA processing</keyword>
<dbReference type="PROSITE" id="PS50294">
    <property type="entry name" value="WD_REPEATS_REGION"/>
    <property type="match status" value="1"/>
</dbReference>
<dbReference type="InterPro" id="IPR037289">
    <property type="entry name" value="Elp2"/>
</dbReference>
<feature type="repeat" description="WD" evidence="11">
    <location>
        <begin position="141"/>
        <end position="173"/>
    </location>
</feature>
<evidence type="ECO:0000256" key="2">
    <source>
        <dbReference type="ARBA" id="ARBA00004496"/>
    </source>
</evidence>
<dbReference type="GO" id="GO:0002098">
    <property type="term" value="P:tRNA wobble uridine modification"/>
    <property type="evidence" value="ECO:0007669"/>
    <property type="project" value="InterPro"/>
</dbReference>
<protein>
    <recommendedName>
        <fullName evidence="5">Elongator complex protein 2</fullName>
    </recommendedName>
</protein>
<evidence type="ECO:0000256" key="11">
    <source>
        <dbReference type="PROSITE-ProRule" id="PRU00221"/>
    </source>
</evidence>
<sequence length="291" mass="33239">DELLIRQQTFTETLTTSSSLKILEKPPFEEQLLQNTLWPEIDKLYGHGYELISVGASHNGKYVACACKATTPEDAIIRLYNTTTWKELSNGSLKSHSLTVTKIRFSHNDKLILSVSRDRTWSLFEKCEGNEATPYKFITKYKAHARIIWDCSWSHDDLLFATASRDKTVKVWNRETTLQSQDQSQWRCITTLKLNDAVTAIDFAPRFIVAIGLENGQILCYQSEQMQIDKWSLIIDIDRNNCHVASVNCLTFRSTDTNSNTNSDSHGEVMDRLQLASCGSDWSVRILNLDF</sequence>
<dbReference type="GO" id="GO:0005737">
    <property type="term" value="C:cytoplasm"/>
    <property type="evidence" value="ECO:0007669"/>
    <property type="project" value="UniProtKB-SubCell"/>
</dbReference>
<comment type="pathway">
    <text evidence="3">tRNA modification; 5-methoxycarbonylmethyl-2-thiouridine-tRNA biosynthesis.</text>
</comment>
<evidence type="ECO:0000256" key="8">
    <source>
        <dbReference type="ARBA" id="ARBA00022694"/>
    </source>
</evidence>
<keyword evidence="7 11" id="KW-0853">WD repeat</keyword>
<dbReference type="Gene3D" id="2.130.10.10">
    <property type="entry name" value="YVTN repeat-like/Quinoprotein amine dehydrogenase"/>
    <property type="match status" value="2"/>
</dbReference>
<keyword evidence="10" id="KW-0539">Nucleus</keyword>
<evidence type="ECO:0000256" key="6">
    <source>
        <dbReference type="ARBA" id="ARBA00022490"/>
    </source>
</evidence>
<dbReference type="SUPFAM" id="SSF50978">
    <property type="entry name" value="WD40 repeat-like"/>
    <property type="match status" value="1"/>
</dbReference>
<gene>
    <name evidence="12" type="ORF">DERYTH_LOCUS21444</name>
</gene>
<evidence type="ECO:0000256" key="3">
    <source>
        <dbReference type="ARBA" id="ARBA00005043"/>
    </source>
</evidence>
<dbReference type="OrthoDB" id="27911at2759"/>
<evidence type="ECO:0000256" key="1">
    <source>
        <dbReference type="ARBA" id="ARBA00004123"/>
    </source>
</evidence>
<evidence type="ECO:0000313" key="12">
    <source>
        <dbReference type="EMBL" id="CAG8791077.1"/>
    </source>
</evidence>
<accession>A0A9N9JQ84</accession>
<name>A0A9N9JQ84_9GLOM</name>
<evidence type="ECO:0000256" key="4">
    <source>
        <dbReference type="ARBA" id="ARBA00005881"/>
    </source>
</evidence>